<evidence type="ECO:0000313" key="4">
    <source>
        <dbReference type="Proteomes" id="UP000191554"/>
    </source>
</evidence>
<dbReference type="EMBL" id="MZGX01000003">
    <property type="protein sequence ID" value="OPX45785.1"/>
    <property type="molecule type" value="Genomic_DNA"/>
</dbReference>
<comment type="caution">
    <text evidence="3">The sequence shown here is derived from an EMBL/GenBank/DDBJ whole genome shotgun (WGS) entry which is preliminary data.</text>
</comment>
<keyword evidence="4" id="KW-1185">Reference proteome</keyword>
<sequence length="525" mass="58143">MEGTTIYSSPFIEITRRTDGFYLQSFKKGLNVDEFNKIIGANPEIQINNFTVIKEALVFAPQPSRKFALSKERIAVDISGDGLKAFMTLNVGQEELDGPGIIKEIVVKLNEKGVVYGIKKEALLNLCSGKPILIAEGLAPENGKDSQNTYYQLKEIKPEVKEDGNVDHYELNLINMIQKGDWLGEKIHATPGVEGKTVKGTPLKPMPGKNYPLLYDKKTVTEVVEGNKSTLYALRTGAVFFQGESVGVSNHLEIKENIGVKTGNLDFDGYLTVKGTVEDNYSVSSTKDIEILGEYGVGSVKEISSSEGSIYIKGGIAGRGKTTIRCKKNLYLKYVADADIICDGSVHVGFYCLNSNITAREVILDSMKGQIMGGSINAEIRVVSAVVGSPSEKRTIVSVSGFDRNIFKNILDELNEKIDDLKSEIAKYKQQLSIFSNLFDVGQLRREQFDSINEKYGALKASLSEAEESKKNMVNYLKAKGEGEITILKKAFPNTMLEIKRMQKEIQKPVLRVSYYYHEGSIKEI</sequence>
<evidence type="ECO:0000256" key="1">
    <source>
        <dbReference type="SAM" id="Coils"/>
    </source>
</evidence>
<organism evidence="3 4">
    <name type="scientific">Ruminiclostridium hungatei</name>
    <name type="common">Clostridium hungatei</name>
    <dbReference type="NCBI Taxonomy" id="48256"/>
    <lineage>
        <taxon>Bacteria</taxon>
        <taxon>Bacillati</taxon>
        <taxon>Bacillota</taxon>
        <taxon>Clostridia</taxon>
        <taxon>Eubacteriales</taxon>
        <taxon>Oscillospiraceae</taxon>
        <taxon>Ruminiclostridium</taxon>
    </lineage>
</organism>
<accession>A0A1V4SQR6</accession>
<dbReference type="Pfam" id="PF20250">
    <property type="entry name" value="FapA_N"/>
    <property type="match status" value="1"/>
</dbReference>
<feature type="coiled-coil region" evidence="1">
    <location>
        <begin position="404"/>
        <end position="438"/>
    </location>
</feature>
<dbReference type="PANTHER" id="PTHR38032">
    <property type="entry name" value="POLYMERASE-RELATED"/>
    <property type="match status" value="1"/>
</dbReference>
<keyword evidence="1" id="KW-0175">Coiled coil</keyword>
<gene>
    <name evidence="3" type="ORF">CLHUN_07230</name>
</gene>
<evidence type="ECO:0000313" key="3">
    <source>
        <dbReference type="EMBL" id="OPX45785.1"/>
    </source>
</evidence>
<dbReference type="STRING" id="48256.CLHUN_07230"/>
<dbReference type="Pfam" id="PF03961">
    <property type="entry name" value="FapA"/>
    <property type="match status" value="1"/>
</dbReference>
<dbReference type="AlphaFoldDB" id="A0A1V4SQR6"/>
<dbReference type="RefSeq" id="WP_080063179.1">
    <property type="nucleotide sequence ID" value="NZ_MZGX01000003.1"/>
</dbReference>
<dbReference type="InterPro" id="IPR046865">
    <property type="entry name" value="FapA_b_solenoid"/>
</dbReference>
<protein>
    <recommendedName>
        <fullName evidence="2">Flagellar Assembly Protein A N-terminal region domain-containing protein</fullName>
    </recommendedName>
</protein>
<proteinExistence type="predicted"/>
<feature type="domain" description="Flagellar Assembly Protein A N-terminal region" evidence="2">
    <location>
        <begin position="74"/>
        <end position="242"/>
    </location>
</feature>
<evidence type="ECO:0000259" key="2">
    <source>
        <dbReference type="Pfam" id="PF20250"/>
    </source>
</evidence>
<dbReference type="Proteomes" id="UP000191554">
    <property type="component" value="Unassembled WGS sequence"/>
</dbReference>
<dbReference type="PANTHER" id="PTHR38032:SF1">
    <property type="entry name" value="RNA-BINDING PROTEIN KHPB N-TERMINAL DOMAIN-CONTAINING PROTEIN"/>
    <property type="match status" value="1"/>
</dbReference>
<reference evidence="3 4" key="1">
    <citation type="submission" date="2017-03" db="EMBL/GenBank/DDBJ databases">
        <title>Genome sequence of Clostridium hungatei DSM 14427.</title>
        <authorList>
            <person name="Poehlein A."/>
            <person name="Daniel R."/>
        </authorList>
    </citation>
    <scope>NUCLEOTIDE SEQUENCE [LARGE SCALE GENOMIC DNA]</scope>
    <source>
        <strain evidence="3 4">DSM 14427</strain>
    </source>
</reference>
<dbReference type="OrthoDB" id="1279at2"/>
<dbReference type="InterPro" id="IPR005646">
    <property type="entry name" value="FapA"/>
</dbReference>
<name>A0A1V4SQR6_RUMHU</name>
<dbReference type="InterPro" id="IPR046866">
    <property type="entry name" value="FapA_N"/>
</dbReference>